<accession>A0ABY3CGN7</accession>
<dbReference type="RefSeq" id="WP_127027334.1">
    <property type="nucleotide sequence ID" value="NZ_RYFG02000009.1"/>
</dbReference>
<evidence type="ECO:0000259" key="3">
    <source>
        <dbReference type="Pfam" id="PF04355"/>
    </source>
</evidence>
<dbReference type="Gene3D" id="3.30.1450.10">
    <property type="match status" value="1"/>
</dbReference>
<keyword evidence="5" id="KW-1185">Reference proteome</keyword>
<proteinExistence type="predicted"/>
<dbReference type="EMBL" id="RYFG02000009">
    <property type="protein sequence ID" value="TRX03000.1"/>
    <property type="molecule type" value="Genomic_DNA"/>
</dbReference>
<sequence length="117" mass="12931">MKSEFFCSAYFAGLLRKIVCGLGVTIFLLNSGCATVGHEFPTGQVSSIKIGETTQNDVYTTFGNPWRTGLDNGMKTWTYGSYYYTLFGDGSSEDLVIKFDKRGVVASFVFNTSKRSK</sequence>
<dbReference type="Proteomes" id="UP000733744">
    <property type="component" value="Unassembled WGS sequence"/>
</dbReference>
<dbReference type="InterPro" id="IPR037873">
    <property type="entry name" value="BamE-like"/>
</dbReference>
<evidence type="ECO:0000313" key="4">
    <source>
        <dbReference type="EMBL" id="TRX03000.1"/>
    </source>
</evidence>
<gene>
    <name evidence="4" type="ORF">EKO24_001575</name>
</gene>
<protein>
    <submittedName>
        <fullName evidence="4">Outer membrane protein assembly factor BamE</fullName>
    </submittedName>
</protein>
<organism evidence="4 5">
    <name type="scientific">Candidatus Methylobacter oryzae</name>
    <dbReference type="NCBI Taxonomy" id="2497749"/>
    <lineage>
        <taxon>Bacteria</taxon>
        <taxon>Pseudomonadati</taxon>
        <taxon>Pseudomonadota</taxon>
        <taxon>Gammaproteobacteria</taxon>
        <taxon>Methylococcales</taxon>
        <taxon>Methylococcaceae</taxon>
        <taxon>Methylobacter</taxon>
    </lineage>
</organism>
<comment type="caution">
    <text evidence="4">The sequence shown here is derived from an EMBL/GenBank/DDBJ whole genome shotgun (WGS) entry which is preliminary data.</text>
</comment>
<evidence type="ECO:0000256" key="2">
    <source>
        <dbReference type="ARBA" id="ARBA00023136"/>
    </source>
</evidence>
<keyword evidence="2" id="KW-0472">Membrane</keyword>
<evidence type="ECO:0000256" key="1">
    <source>
        <dbReference type="ARBA" id="ARBA00022729"/>
    </source>
</evidence>
<reference evidence="4 5" key="1">
    <citation type="journal article" date="2019" name="Antonie Van Leeuwenhoek">
        <title>Description of 'Ca. Methylobacter oryzae' KRF1, a novel species from the environmentally important Methylobacter clade 2.</title>
        <authorList>
            <person name="Khatri K."/>
            <person name="Mohite J.A."/>
            <person name="Pandit P.S."/>
            <person name="Bahulikar R."/>
            <person name="Rahalkar M.C."/>
        </authorList>
    </citation>
    <scope>NUCLEOTIDE SEQUENCE [LARGE SCALE GENOMIC DNA]</scope>
    <source>
        <strain evidence="4 5">KRF1</strain>
    </source>
</reference>
<dbReference type="Pfam" id="PF04355">
    <property type="entry name" value="BamE"/>
    <property type="match status" value="1"/>
</dbReference>
<keyword evidence="1" id="KW-0732">Signal</keyword>
<feature type="domain" description="Outer membrane protein assembly factor BamE" evidence="3">
    <location>
        <begin position="44"/>
        <end position="106"/>
    </location>
</feature>
<dbReference type="InterPro" id="IPR007450">
    <property type="entry name" value="BamE_dom"/>
</dbReference>
<evidence type="ECO:0000313" key="5">
    <source>
        <dbReference type="Proteomes" id="UP000733744"/>
    </source>
</evidence>
<name>A0ABY3CGN7_9GAMM</name>